<keyword evidence="5" id="KW-1185">Reference proteome</keyword>
<dbReference type="EC" id="3.1.4.-" evidence="2"/>
<dbReference type="InterPro" id="IPR041802">
    <property type="entry name" value="MPP_YfcE"/>
</dbReference>
<evidence type="ECO:0000256" key="2">
    <source>
        <dbReference type="RuleBase" id="RU362039"/>
    </source>
</evidence>
<comment type="caution">
    <text evidence="4">The sequence shown here is derived from an EMBL/GenBank/DDBJ whole genome shotgun (WGS) entry which is preliminary data.</text>
</comment>
<gene>
    <name evidence="4" type="ORF">JFL43_01130</name>
</gene>
<proteinExistence type="inferred from homology"/>
<name>A0ABS1H2G6_9BACL</name>
<evidence type="ECO:0000313" key="5">
    <source>
        <dbReference type="Proteomes" id="UP000618943"/>
    </source>
</evidence>
<protein>
    <recommendedName>
        <fullName evidence="2">Phosphoesterase</fullName>
        <ecNumber evidence="2">3.1.4.-</ecNumber>
    </recommendedName>
</protein>
<evidence type="ECO:0000313" key="4">
    <source>
        <dbReference type="EMBL" id="MBK3493491.1"/>
    </source>
</evidence>
<keyword evidence="2" id="KW-0479">Metal-binding</keyword>
<dbReference type="CDD" id="cd00841">
    <property type="entry name" value="MPP_YfcE"/>
    <property type="match status" value="1"/>
</dbReference>
<dbReference type="Pfam" id="PF12850">
    <property type="entry name" value="Metallophos_2"/>
    <property type="match status" value="1"/>
</dbReference>
<organism evidence="4 5">
    <name type="scientific">Viridibacillus soli</name>
    <dbReference type="NCBI Taxonomy" id="2798301"/>
    <lineage>
        <taxon>Bacteria</taxon>
        <taxon>Bacillati</taxon>
        <taxon>Bacillota</taxon>
        <taxon>Bacilli</taxon>
        <taxon>Bacillales</taxon>
        <taxon>Caryophanaceae</taxon>
        <taxon>Viridibacillus</taxon>
    </lineage>
</organism>
<dbReference type="PANTHER" id="PTHR11124">
    <property type="entry name" value="VACUOLAR SORTING PROTEIN VPS29"/>
    <property type="match status" value="1"/>
</dbReference>
<dbReference type="EMBL" id="JAEOAH010000001">
    <property type="protein sequence ID" value="MBK3493491.1"/>
    <property type="molecule type" value="Genomic_DNA"/>
</dbReference>
<dbReference type="InterPro" id="IPR029052">
    <property type="entry name" value="Metallo-depent_PP-like"/>
</dbReference>
<evidence type="ECO:0000256" key="1">
    <source>
        <dbReference type="ARBA" id="ARBA00008950"/>
    </source>
</evidence>
<dbReference type="Proteomes" id="UP000618943">
    <property type="component" value="Unassembled WGS sequence"/>
</dbReference>
<feature type="domain" description="Calcineurin-like phosphoesterase" evidence="3">
    <location>
        <begin position="1"/>
        <end position="143"/>
    </location>
</feature>
<dbReference type="InterPro" id="IPR024654">
    <property type="entry name" value="Calcineurin-like_PHP_lpxH"/>
</dbReference>
<sequence length="167" mass="18878">MRILVMSDTHGDATVIERVVQHEQDVDAVFHCGDSELSFGATEFRNMYKVRGNCDYDKQFADDVIAEIDGQTIYMTHGHLYNVKTTLLPLSYRSAEVSANIVLFGHSHLLGAELIDDTLFVNPGSLRLPRGRKEKSYAIIEFDGAKWQVTFKTDTHENISQTSFSIF</sequence>
<reference evidence="4 5" key="1">
    <citation type="submission" date="2020-12" db="EMBL/GenBank/DDBJ databases">
        <title>YIM B01967 draft genome.</title>
        <authorList>
            <person name="Yan X."/>
        </authorList>
    </citation>
    <scope>NUCLEOTIDE SEQUENCE [LARGE SCALE GENOMIC DNA]</scope>
    <source>
        <strain evidence="4 5">YIM B01967</strain>
    </source>
</reference>
<comment type="cofactor">
    <cofactor evidence="2">
        <name>a divalent metal cation</name>
        <dbReference type="ChEBI" id="CHEBI:60240"/>
    </cofactor>
</comment>
<dbReference type="SUPFAM" id="SSF56300">
    <property type="entry name" value="Metallo-dependent phosphatases"/>
    <property type="match status" value="1"/>
</dbReference>
<dbReference type="Gene3D" id="3.60.21.10">
    <property type="match status" value="1"/>
</dbReference>
<dbReference type="NCBIfam" id="TIGR00040">
    <property type="entry name" value="yfcE"/>
    <property type="match status" value="1"/>
</dbReference>
<dbReference type="InterPro" id="IPR000979">
    <property type="entry name" value="Phosphodiesterase_MJ0936/Vps29"/>
</dbReference>
<comment type="similarity">
    <text evidence="1 2">Belongs to the metallophosphoesterase superfamily. YfcE family.</text>
</comment>
<accession>A0ABS1H2G6</accession>
<evidence type="ECO:0000259" key="3">
    <source>
        <dbReference type="Pfam" id="PF12850"/>
    </source>
</evidence>